<accession>A0A0Q3H716</accession>
<evidence type="ECO:0000313" key="1">
    <source>
        <dbReference type="EMBL" id="KQK18743.1"/>
    </source>
</evidence>
<name>A0A0Q3H716_BRADI</name>
<dbReference type="EnsemblPlants" id="KQK18743">
    <property type="protein sequence ID" value="KQK18743"/>
    <property type="gene ID" value="BRADI_1g44415v3"/>
</dbReference>
<dbReference type="EMBL" id="CM000880">
    <property type="protein sequence ID" value="KQK18743.1"/>
    <property type="molecule type" value="Genomic_DNA"/>
</dbReference>
<dbReference type="AlphaFoldDB" id="A0A0Q3H716"/>
<reference evidence="1 2" key="1">
    <citation type="journal article" date="2010" name="Nature">
        <title>Genome sequencing and analysis of the model grass Brachypodium distachyon.</title>
        <authorList>
            <consortium name="International Brachypodium Initiative"/>
        </authorList>
    </citation>
    <scope>NUCLEOTIDE SEQUENCE [LARGE SCALE GENOMIC DNA]</scope>
    <source>
        <strain evidence="1 2">Bd21</strain>
    </source>
</reference>
<organism evidence="1">
    <name type="scientific">Brachypodium distachyon</name>
    <name type="common">Purple false brome</name>
    <name type="synonym">Trachynia distachya</name>
    <dbReference type="NCBI Taxonomy" id="15368"/>
    <lineage>
        <taxon>Eukaryota</taxon>
        <taxon>Viridiplantae</taxon>
        <taxon>Streptophyta</taxon>
        <taxon>Embryophyta</taxon>
        <taxon>Tracheophyta</taxon>
        <taxon>Spermatophyta</taxon>
        <taxon>Magnoliopsida</taxon>
        <taxon>Liliopsida</taxon>
        <taxon>Poales</taxon>
        <taxon>Poaceae</taxon>
        <taxon>BOP clade</taxon>
        <taxon>Pooideae</taxon>
        <taxon>Stipodae</taxon>
        <taxon>Brachypodieae</taxon>
        <taxon>Brachypodium</taxon>
    </lineage>
</organism>
<gene>
    <name evidence="1" type="ORF">BRADI_1g44415v3</name>
</gene>
<dbReference type="Proteomes" id="UP000008810">
    <property type="component" value="Chromosome 1"/>
</dbReference>
<keyword evidence="3" id="KW-1185">Reference proteome</keyword>
<dbReference type="Gramene" id="KQK18743">
    <property type="protein sequence ID" value="KQK18743"/>
    <property type="gene ID" value="BRADI_1g44415v3"/>
</dbReference>
<proteinExistence type="predicted"/>
<sequence>MCFLHWIAPLSLSFVSLNKSCLDVYPQPPAPKSQSLSHRWFFKSPLQVFWWQMQTTFLFQVRQDKECGGEVALVGEESVAISFAFTRAMYTVHSLWQLLGSAMVNSRLTFISGVSCSMIGSRGRDFCGNLWIFGKTWKGSVWVWYQV</sequence>
<reference evidence="1" key="2">
    <citation type="submission" date="2017-06" db="EMBL/GenBank/DDBJ databases">
        <title>WGS assembly of Brachypodium distachyon.</title>
        <authorList>
            <consortium name="The International Brachypodium Initiative"/>
            <person name="Lucas S."/>
            <person name="Harmon-Smith M."/>
            <person name="Lail K."/>
            <person name="Tice H."/>
            <person name="Grimwood J."/>
            <person name="Bruce D."/>
            <person name="Barry K."/>
            <person name="Shu S."/>
            <person name="Lindquist E."/>
            <person name="Wang M."/>
            <person name="Pitluck S."/>
            <person name="Vogel J.P."/>
            <person name="Garvin D.F."/>
            <person name="Mockler T.C."/>
            <person name="Schmutz J."/>
            <person name="Rokhsar D."/>
            <person name="Bevan M.W."/>
        </authorList>
    </citation>
    <scope>NUCLEOTIDE SEQUENCE</scope>
    <source>
        <strain evidence="1">Bd21</strain>
    </source>
</reference>
<evidence type="ECO:0000313" key="2">
    <source>
        <dbReference type="EnsemblPlants" id="KQK18743"/>
    </source>
</evidence>
<reference evidence="2" key="3">
    <citation type="submission" date="2018-08" db="UniProtKB">
        <authorList>
            <consortium name="EnsemblPlants"/>
        </authorList>
    </citation>
    <scope>IDENTIFICATION</scope>
    <source>
        <strain evidence="2">cv. Bd21</strain>
    </source>
</reference>
<dbReference type="InParanoid" id="A0A0Q3H716"/>
<evidence type="ECO:0000313" key="3">
    <source>
        <dbReference type="Proteomes" id="UP000008810"/>
    </source>
</evidence>
<protein>
    <submittedName>
        <fullName evidence="1 2">Uncharacterized protein</fullName>
    </submittedName>
</protein>